<name>A0A1C3NWC9_9ACTN</name>
<protein>
    <recommendedName>
        <fullName evidence="1">AAA+ ATPase domain-containing protein</fullName>
    </recommendedName>
</protein>
<dbReference type="Proteomes" id="UP000199013">
    <property type="component" value="Unassembled WGS sequence"/>
</dbReference>
<dbReference type="InterPro" id="IPR027417">
    <property type="entry name" value="P-loop_NTPase"/>
</dbReference>
<evidence type="ECO:0000313" key="2">
    <source>
        <dbReference type="EMBL" id="SBW20828.1"/>
    </source>
</evidence>
<organism evidence="2 3">
    <name type="scientific">Candidatus Protofrankia californiensis</name>
    <dbReference type="NCBI Taxonomy" id="1839754"/>
    <lineage>
        <taxon>Bacteria</taxon>
        <taxon>Bacillati</taxon>
        <taxon>Actinomycetota</taxon>
        <taxon>Actinomycetes</taxon>
        <taxon>Frankiales</taxon>
        <taxon>Frankiaceae</taxon>
        <taxon>Protofrankia</taxon>
    </lineage>
</organism>
<dbReference type="SMART" id="SM00382">
    <property type="entry name" value="AAA"/>
    <property type="match status" value="1"/>
</dbReference>
<dbReference type="SUPFAM" id="SSF52540">
    <property type="entry name" value="P-loop containing nucleoside triphosphate hydrolases"/>
    <property type="match status" value="1"/>
</dbReference>
<dbReference type="EMBL" id="FLUV01000765">
    <property type="protein sequence ID" value="SBW20828.1"/>
    <property type="molecule type" value="Genomic_DNA"/>
</dbReference>
<keyword evidence="3" id="KW-1185">Reference proteome</keyword>
<proteinExistence type="predicted"/>
<sequence length="680" mass="76843">MTTLARSRAEPVGRLVKECLDRSDEAWNRDLPIILLLGPPGIGRTTVLEEIERRCAPVPHVRLNLDRAERQPGPGRDISPAREILVRTAFGLAEEVPGYRPITFDRLYTCLLVLASELEMNDRIQTLHQITRLLRGQTWAERNRDDIIRIVSPLLASLNLPDVASATVTALASLQWRARLNGWRIWPFRRAERLRRIAERVGPEPLADLVALQSADDDSRQEVERLLMKVFLADLYDGLTTGRQAGSDLFNCVLLLDDVHHSLGGREFLRLLVEERHQRLLERAGTCDPLVVIATSGGWTPVRADISRDRIRPLGEAGYPDWVRGRSGDGREAGSWWYPVALPDFTANDVSVLVKHADLPDRWLRLATDLYRTTDGHPGTTNHILRGLRIAARRRPPEQAEENSRYLLEIESGEIGPGASRRTLGGSALEHWLAPFTELQRKMLVTCAAPRNIEHSSIHAALGRTSDIQNQQALLQNLQENMCARETAGRLELRPVLRRLLLQDLRARPDDDRDSWRRVHGRMRDHYRQPRLSGDLEHATAALYHELAIDELTPVVEHVRTGLATVPPTGRWDGRRWWNELAEITRAPMSPAAMAALSASDPMEGLEAWWRGEADVHVARLILVRWLATKPSAHESALHEAQIPGALDALAAAPEHRHAYDFLLNLAWRYRRGERPSDPL</sequence>
<accession>A0A1C3NWC9</accession>
<feature type="domain" description="AAA+ ATPase" evidence="1">
    <location>
        <begin position="30"/>
        <end position="321"/>
    </location>
</feature>
<evidence type="ECO:0000259" key="1">
    <source>
        <dbReference type="SMART" id="SM00382"/>
    </source>
</evidence>
<dbReference type="AlphaFoldDB" id="A0A1C3NWC9"/>
<reference evidence="3" key="1">
    <citation type="submission" date="2016-02" db="EMBL/GenBank/DDBJ databases">
        <authorList>
            <person name="Wibberg D."/>
        </authorList>
    </citation>
    <scope>NUCLEOTIDE SEQUENCE [LARGE SCALE GENOMIC DNA]</scope>
</reference>
<evidence type="ECO:0000313" key="3">
    <source>
        <dbReference type="Proteomes" id="UP000199013"/>
    </source>
</evidence>
<dbReference type="InterPro" id="IPR003593">
    <property type="entry name" value="AAA+_ATPase"/>
</dbReference>
<gene>
    <name evidence="2" type="ORF">FDG2_1818</name>
</gene>